<evidence type="ECO:0008006" key="3">
    <source>
        <dbReference type="Google" id="ProtNLM"/>
    </source>
</evidence>
<dbReference type="EMBL" id="VTHL01000007">
    <property type="protein sequence ID" value="TYZ10518.1"/>
    <property type="molecule type" value="Genomic_DNA"/>
</dbReference>
<dbReference type="Proteomes" id="UP000322791">
    <property type="component" value="Unassembled WGS sequence"/>
</dbReference>
<evidence type="ECO:0000313" key="2">
    <source>
        <dbReference type="Proteomes" id="UP000322791"/>
    </source>
</evidence>
<keyword evidence="2" id="KW-1185">Reference proteome</keyword>
<organism evidence="1 2">
    <name type="scientific">Hymenobacter lutimineralis</name>
    <dbReference type="NCBI Taxonomy" id="2606448"/>
    <lineage>
        <taxon>Bacteria</taxon>
        <taxon>Pseudomonadati</taxon>
        <taxon>Bacteroidota</taxon>
        <taxon>Cytophagia</taxon>
        <taxon>Cytophagales</taxon>
        <taxon>Hymenobacteraceae</taxon>
        <taxon>Hymenobacter</taxon>
    </lineage>
</organism>
<proteinExistence type="predicted"/>
<sequence length="197" mass="20519">MVIGNVQFFASRVLVTGRSQSALMQASGTCTFVPFPVSLTLLSAMRYATLVLGLLGFALPIGAAQAQTATPAPEPTTATMAAVLKPTTPPDEIRDPVLSSEEEITADAVLAAPAPEKVTLTGRVMDEDSQPLIGATVYVRGAGVAASTDAKGFYTLQVPAGVNKLLFSYGGYVDKEIDASNYLPVNVSLAPQADKKK</sequence>
<comment type="caution">
    <text evidence="1">The sequence shown here is derived from an EMBL/GenBank/DDBJ whole genome shotgun (WGS) entry which is preliminary data.</text>
</comment>
<reference evidence="1 2" key="1">
    <citation type="submission" date="2019-08" db="EMBL/GenBank/DDBJ databases">
        <authorList>
            <person name="Seo M.-J."/>
        </authorList>
    </citation>
    <scope>NUCLEOTIDE SEQUENCE [LARGE SCALE GENOMIC DNA]</scope>
    <source>
        <strain evidence="1 2">KIGAM108</strain>
    </source>
</reference>
<dbReference type="Gene3D" id="2.60.40.1120">
    <property type="entry name" value="Carboxypeptidase-like, regulatory domain"/>
    <property type="match status" value="1"/>
</dbReference>
<dbReference type="AlphaFoldDB" id="A0A5D6V6G8"/>
<dbReference type="InterPro" id="IPR008969">
    <property type="entry name" value="CarboxyPept-like_regulatory"/>
</dbReference>
<evidence type="ECO:0000313" key="1">
    <source>
        <dbReference type="EMBL" id="TYZ10518.1"/>
    </source>
</evidence>
<gene>
    <name evidence="1" type="ORF">FY528_08595</name>
</gene>
<protein>
    <recommendedName>
        <fullName evidence="3">Carboxypeptidase-like regulatory domain-containing protein</fullName>
    </recommendedName>
</protein>
<dbReference type="Pfam" id="PF13715">
    <property type="entry name" value="CarbopepD_reg_2"/>
    <property type="match status" value="1"/>
</dbReference>
<dbReference type="SUPFAM" id="SSF49464">
    <property type="entry name" value="Carboxypeptidase regulatory domain-like"/>
    <property type="match status" value="1"/>
</dbReference>
<name>A0A5D6V6G8_9BACT</name>
<accession>A0A5D6V6G8</accession>